<evidence type="ECO:0000313" key="2">
    <source>
        <dbReference type="EMBL" id="CAD7004654.1"/>
    </source>
</evidence>
<organism evidence="2 3">
    <name type="scientific">Ceratitis capitata</name>
    <name type="common">Mediterranean fruit fly</name>
    <name type="synonym">Tephritis capitata</name>
    <dbReference type="NCBI Taxonomy" id="7213"/>
    <lineage>
        <taxon>Eukaryota</taxon>
        <taxon>Metazoa</taxon>
        <taxon>Ecdysozoa</taxon>
        <taxon>Arthropoda</taxon>
        <taxon>Hexapoda</taxon>
        <taxon>Insecta</taxon>
        <taxon>Pterygota</taxon>
        <taxon>Neoptera</taxon>
        <taxon>Endopterygota</taxon>
        <taxon>Diptera</taxon>
        <taxon>Brachycera</taxon>
        <taxon>Muscomorpha</taxon>
        <taxon>Tephritoidea</taxon>
        <taxon>Tephritidae</taxon>
        <taxon>Ceratitis</taxon>
        <taxon>Ceratitis</taxon>
    </lineage>
</organism>
<dbReference type="EMBL" id="CAJHJT010000034">
    <property type="protein sequence ID" value="CAD7004654.1"/>
    <property type="molecule type" value="Genomic_DNA"/>
</dbReference>
<keyword evidence="3" id="KW-1185">Reference proteome</keyword>
<name>A0A811V129_CERCA</name>
<keyword evidence="1" id="KW-0812">Transmembrane</keyword>
<gene>
    <name evidence="2" type="ORF">CCAP1982_LOCUS13049</name>
</gene>
<evidence type="ECO:0000313" key="3">
    <source>
        <dbReference type="Proteomes" id="UP000606786"/>
    </source>
</evidence>
<protein>
    <submittedName>
        <fullName evidence="2">(Mediterranean fruit fly) hypothetical protein</fullName>
    </submittedName>
</protein>
<dbReference type="Proteomes" id="UP000606786">
    <property type="component" value="Unassembled WGS sequence"/>
</dbReference>
<keyword evidence="1" id="KW-0472">Membrane</keyword>
<reference evidence="2" key="1">
    <citation type="submission" date="2020-11" db="EMBL/GenBank/DDBJ databases">
        <authorList>
            <person name="Whitehead M."/>
        </authorList>
    </citation>
    <scope>NUCLEOTIDE SEQUENCE</scope>
    <source>
        <strain evidence="2">EGII</strain>
    </source>
</reference>
<accession>A0A811V129</accession>
<keyword evidence="1" id="KW-1133">Transmembrane helix</keyword>
<proteinExistence type="predicted"/>
<feature type="transmembrane region" description="Helical" evidence="1">
    <location>
        <begin position="23"/>
        <end position="46"/>
    </location>
</feature>
<comment type="caution">
    <text evidence="2">The sequence shown here is derived from an EMBL/GenBank/DDBJ whole genome shotgun (WGS) entry which is preliminary data.</text>
</comment>
<sequence>MSVPLECQLLSPMPLLSSSSSSFVAASGTVVWLYPVAACVCVYITLPHTPEMCVVQRNLADGDVYGTLTSSMKPTVFYFGTEK</sequence>
<dbReference type="AlphaFoldDB" id="A0A811V129"/>
<evidence type="ECO:0000256" key="1">
    <source>
        <dbReference type="SAM" id="Phobius"/>
    </source>
</evidence>